<name>A0ACC0W7D9_9STRA</name>
<reference evidence="1 2" key="1">
    <citation type="journal article" date="2022" name="bioRxiv">
        <title>The genome of the oomycete Peronosclerospora sorghi, a cosmopolitan pathogen of maize and sorghum, is inflated with dispersed pseudogenes.</title>
        <authorList>
            <person name="Fletcher K."/>
            <person name="Martin F."/>
            <person name="Isakeit T."/>
            <person name="Cavanaugh K."/>
            <person name="Magill C."/>
            <person name="Michelmore R."/>
        </authorList>
    </citation>
    <scope>NUCLEOTIDE SEQUENCE [LARGE SCALE GENOMIC DNA]</scope>
    <source>
        <strain evidence="1">P6</strain>
    </source>
</reference>
<organism evidence="1 2">
    <name type="scientific">Peronosclerospora sorghi</name>
    <dbReference type="NCBI Taxonomy" id="230839"/>
    <lineage>
        <taxon>Eukaryota</taxon>
        <taxon>Sar</taxon>
        <taxon>Stramenopiles</taxon>
        <taxon>Oomycota</taxon>
        <taxon>Peronosporomycetes</taxon>
        <taxon>Peronosporales</taxon>
        <taxon>Peronosporaceae</taxon>
        <taxon>Peronosclerospora</taxon>
    </lineage>
</organism>
<accession>A0ACC0W7D9</accession>
<gene>
    <name evidence="1" type="ORF">PsorP6_007414</name>
</gene>
<dbReference type="Proteomes" id="UP001163321">
    <property type="component" value="Chromosome 3"/>
</dbReference>
<dbReference type="EMBL" id="CM047582">
    <property type="protein sequence ID" value="KAI9914740.1"/>
    <property type="molecule type" value="Genomic_DNA"/>
</dbReference>
<proteinExistence type="predicted"/>
<sequence length="77" mass="8682">MDTLKRGLAVVWRYVFFTISIPRSSPCPVTEVPCLSPLHHIFAMKAPSTPGETRVLQRHDSVGPVHSRQRHDKLPPV</sequence>
<keyword evidence="2" id="KW-1185">Reference proteome</keyword>
<evidence type="ECO:0000313" key="1">
    <source>
        <dbReference type="EMBL" id="KAI9914740.1"/>
    </source>
</evidence>
<comment type="caution">
    <text evidence="1">The sequence shown here is derived from an EMBL/GenBank/DDBJ whole genome shotgun (WGS) entry which is preliminary data.</text>
</comment>
<protein>
    <submittedName>
        <fullName evidence="1">Uncharacterized protein</fullName>
    </submittedName>
</protein>
<evidence type="ECO:0000313" key="2">
    <source>
        <dbReference type="Proteomes" id="UP001163321"/>
    </source>
</evidence>